<evidence type="ECO:0000313" key="1">
    <source>
        <dbReference type="EMBL" id="KAK4028682.1"/>
    </source>
</evidence>
<dbReference type="EMBL" id="JAOYFB010000063">
    <property type="protein sequence ID" value="KAK4045800.1"/>
    <property type="molecule type" value="Genomic_DNA"/>
</dbReference>
<proteinExistence type="predicted"/>
<gene>
    <name evidence="1" type="ORF">OUZ56_021686</name>
    <name evidence="2" type="ORF">OUZ56_033790</name>
</gene>
<organism evidence="2 3">
    <name type="scientific">Daphnia magna</name>
    <dbReference type="NCBI Taxonomy" id="35525"/>
    <lineage>
        <taxon>Eukaryota</taxon>
        <taxon>Metazoa</taxon>
        <taxon>Ecdysozoa</taxon>
        <taxon>Arthropoda</taxon>
        <taxon>Crustacea</taxon>
        <taxon>Branchiopoda</taxon>
        <taxon>Diplostraca</taxon>
        <taxon>Cladocera</taxon>
        <taxon>Anomopoda</taxon>
        <taxon>Daphniidae</taxon>
        <taxon>Daphnia</taxon>
    </lineage>
</organism>
<evidence type="ECO:0000313" key="3">
    <source>
        <dbReference type="Proteomes" id="UP001234178"/>
    </source>
</evidence>
<name>A0ABR0BB34_9CRUS</name>
<protein>
    <submittedName>
        <fullName evidence="2">Uncharacterized protein</fullName>
    </submittedName>
</protein>
<reference evidence="2 3" key="1">
    <citation type="journal article" date="2023" name="Nucleic Acids Res.">
        <title>The hologenome of Daphnia magna reveals possible DNA methylation and microbiome-mediated evolution of the host genome.</title>
        <authorList>
            <person name="Chaturvedi A."/>
            <person name="Li X."/>
            <person name="Dhandapani V."/>
            <person name="Marshall H."/>
            <person name="Kissane S."/>
            <person name="Cuenca-Cambronero M."/>
            <person name="Asole G."/>
            <person name="Calvet F."/>
            <person name="Ruiz-Romero M."/>
            <person name="Marangio P."/>
            <person name="Guigo R."/>
            <person name="Rago D."/>
            <person name="Mirbahai L."/>
            <person name="Eastwood N."/>
            <person name="Colbourne J.K."/>
            <person name="Zhou J."/>
            <person name="Mallon E."/>
            <person name="Orsini L."/>
        </authorList>
    </citation>
    <scope>NUCLEOTIDE SEQUENCE [LARGE SCALE GENOMIC DNA]</scope>
    <source>
        <strain evidence="2">LRV0_1</strain>
    </source>
</reference>
<dbReference type="Proteomes" id="UP001234178">
    <property type="component" value="Unassembled WGS sequence"/>
</dbReference>
<comment type="caution">
    <text evidence="2">The sequence shown here is derived from an EMBL/GenBank/DDBJ whole genome shotgun (WGS) entry which is preliminary data.</text>
</comment>
<dbReference type="EMBL" id="JAOYFB010000039">
    <property type="protein sequence ID" value="KAK4028682.1"/>
    <property type="molecule type" value="Genomic_DNA"/>
</dbReference>
<sequence>MRERYSIHFLARSGKLRARSHFSELPPTLNEIARLLVIQETGSAVAAQAGLDYRDTQKYRGSITVSQYYRYQDRDTAVKKVPLPVSQANLKRKLTGVTESDSHIEVSTHKSHNVLMNDANQDSLPDKVTNIFNPYLENLTWLYFQFHVPQLNFRNHPLNQVCMVAQRMPYKLQMGTFQVYQVVSH</sequence>
<accession>A0ABR0BB34</accession>
<keyword evidence="3" id="KW-1185">Reference proteome</keyword>
<evidence type="ECO:0000313" key="2">
    <source>
        <dbReference type="EMBL" id="KAK4045800.1"/>
    </source>
</evidence>